<name>A0ABV6IF33_9BURK</name>
<dbReference type="InterPro" id="IPR017459">
    <property type="entry name" value="Glycosyl_Trfase_fam3_N_dom"/>
</dbReference>
<dbReference type="Pfam" id="PF02885">
    <property type="entry name" value="Glycos_trans_3N"/>
    <property type="match status" value="1"/>
</dbReference>
<dbReference type="PANTHER" id="PTHR43285:SF4">
    <property type="entry name" value="TRANSFERASE"/>
    <property type="match status" value="1"/>
</dbReference>
<dbReference type="PANTHER" id="PTHR43285">
    <property type="entry name" value="ANTHRANILATE PHOSPHORIBOSYLTRANSFERASE"/>
    <property type="match status" value="1"/>
</dbReference>
<dbReference type="Gene3D" id="3.40.1030.10">
    <property type="entry name" value="Nucleoside phosphorylase/phosphoribosyltransferase catalytic domain"/>
    <property type="match status" value="1"/>
</dbReference>
<comment type="caution">
    <text evidence="4">The sequence shown here is derived from an EMBL/GenBank/DDBJ whole genome shotgun (WGS) entry which is preliminary data.</text>
</comment>
<proteinExistence type="predicted"/>
<sequence length="338" mass="36913">MKNNLSTNSHEELALEFRAARFIKEIGRGKDGARSLSRQDAFDLYSAMLDGRVSDLEMGGILLAMRIKGESIDEIAGFLEATITALAPMHAPTDSEFAPIVIPSYNGARKKPNLTPLLAMLLVQSGAPVLIHGVTRDTGRVTSAEILQLLNVVPAQNAAQAQNQLQEQRLTFMPIQVLAPKMHRILAMRAVLGVRNSTHTLVKLLQPFAKSGHPALHLNSYTHPEYQLMLDAYLRTLHQPPLGATLLMRATEGEAVASTGRAQQIDCYYLGQQRRLCETESQLGAAIENLPLSAEAAETATWTQSVLAGEIAVPVNIARQRDLCLQIAREIQEAKQAA</sequence>
<protein>
    <submittedName>
        <fullName evidence="4">DNA-binding protein YbiB</fullName>
    </submittedName>
</protein>
<evidence type="ECO:0000256" key="2">
    <source>
        <dbReference type="ARBA" id="ARBA00022679"/>
    </source>
</evidence>
<keyword evidence="4" id="KW-0238">DNA-binding</keyword>
<accession>A0ABV6IF33</accession>
<reference evidence="4 5" key="1">
    <citation type="submission" date="2024-09" db="EMBL/GenBank/DDBJ databases">
        <authorList>
            <person name="Sun Q."/>
            <person name="Mori K."/>
        </authorList>
    </citation>
    <scope>NUCLEOTIDE SEQUENCE [LARGE SCALE GENOMIC DNA]</scope>
    <source>
        <strain evidence="4 5">CCM 8677</strain>
    </source>
</reference>
<dbReference type="InterPro" id="IPR035902">
    <property type="entry name" value="Nuc_phospho_transferase"/>
</dbReference>
<feature type="domain" description="Glycosyl transferase family 3 N-terminal" evidence="3">
    <location>
        <begin position="22"/>
        <end position="82"/>
    </location>
</feature>
<dbReference type="Proteomes" id="UP001589844">
    <property type="component" value="Unassembled WGS sequence"/>
</dbReference>
<dbReference type="InterPro" id="IPR036320">
    <property type="entry name" value="Glycosyl_Trfase_fam3_N_dom_sf"/>
</dbReference>
<evidence type="ECO:0000256" key="1">
    <source>
        <dbReference type="ARBA" id="ARBA00022676"/>
    </source>
</evidence>
<gene>
    <name evidence="4" type="primary">ybiB</name>
    <name evidence="4" type="ORF">ACFFJH_10705</name>
</gene>
<evidence type="ECO:0000259" key="3">
    <source>
        <dbReference type="Pfam" id="PF02885"/>
    </source>
</evidence>
<evidence type="ECO:0000313" key="4">
    <source>
        <dbReference type="EMBL" id="MFC0350277.1"/>
    </source>
</evidence>
<keyword evidence="5" id="KW-1185">Reference proteome</keyword>
<dbReference type="SUPFAM" id="SSF52418">
    <property type="entry name" value="Nucleoside phosphorylase/phosphoribosyltransferase catalytic domain"/>
    <property type="match status" value="1"/>
</dbReference>
<dbReference type="RefSeq" id="WP_390212356.1">
    <property type="nucleotide sequence ID" value="NZ_JBHLXJ010000009.1"/>
</dbReference>
<organism evidence="4 5">
    <name type="scientific">Undibacterium danionis</name>
    <dbReference type="NCBI Taxonomy" id="1812100"/>
    <lineage>
        <taxon>Bacteria</taxon>
        <taxon>Pseudomonadati</taxon>
        <taxon>Pseudomonadota</taxon>
        <taxon>Betaproteobacteria</taxon>
        <taxon>Burkholderiales</taxon>
        <taxon>Oxalobacteraceae</taxon>
        <taxon>Undibacterium</taxon>
    </lineage>
</organism>
<evidence type="ECO:0000313" key="5">
    <source>
        <dbReference type="Proteomes" id="UP001589844"/>
    </source>
</evidence>
<dbReference type="SUPFAM" id="SSF47648">
    <property type="entry name" value="Nucleoside phosphorylase/phosphoribosyltransferase N-terminal domain"/>
    <property type="match status" value="1"/>
</dbReference>
<dbReference type="GO" id="GO:0003677">
    <property type="term" value="F:DNA binding"/>
    <property type="evidence" value="ECO:0007669"/>
    <property type="project" value="UniProtKB-KW"/>
</dbReference>
<dbReference type="EMBL" id="JBHLXJ010000009">
    <property type="protein sequence ID" value="MFC0350277.1"/>
    <property type="molecule type" value="Genomic_DNA"/>
</dbReference>
<dbReference type="Gene3D" id="1.20.970.10">
    <property type="entry name" value="Transferase, Pyrimidine Nucleoside Phosphorylase, Chain C"/>
    <property type="match status" value="1"/>
</dbReference>
<keyword evidence="1" id="KW-0328">Glycosyltransferase</keyword>
<dbReference type="NCBIfam" id="NF006005">
    <property type="entry name" value="PRK08136.1"/>
    <property type="match status" value="1"/>
</dbReference>
<dbReference type="InterPro" id="IPR005940">
    <property type="entry name" value="Anthranilate_Pribosyl_Tfrase"/>
</dbReference>
<keyword evidence="2" id="KW-0808">Transferase</keyword>